<dbReference type="CDD" id="cd02440">
    <property type="entry name" value="AdoMet_MTases"/>
    <property type="match status" value="1"/>
</dbReference>
<dbReference type="EC" id="2.1.1.-" evidence="6"/>
<dbReference type="AlphaFoldDB" id="A0A261EQP4"/>
<keyword evidence="8" id="KW-1185">Reference proteome</keyword>
<evidence type="ECO:0000256" key="6">
    <source>
        <dbReference type="HAMAP-Rule" id="MF_00074"/>
    </source>
</evidence>
<evidence type="ECO:0000313" key="7">
    <source>
        <dbReference type="EMBL" id="OZG49175.1"/>
    </source>
</evidence>
<evidence type="ECO:0000256" key="2">
    <source>
        <dbReference type="ARBA" id="ARBA00022552"/>
    </source>
</evidence>
<dbReference type="PIRSF" id="PIRSF003078">
    <property type="entry name" value="GidB"/>
    <property type="match status" value="1"/>
</dbReference>
<comment type="subcellular location">
    <subcellularLocation>
        <location evidence="6">Cytoplasm</location>
    </subcellularLocation>
</comment>
<dbReference type="GO" id="GO:0005829">
    <property type="term" value="C:cytosol"/>
    <property type="evidence" value="ECO:0007669"/>
    <property type="project" value="TreeGrafter"/>
</dbReference>
<sequence length="268" mass="29202">MDQEGDTDTSSQAEAVEHTVDQLDNSPILEQILGQAFEQMKIFQHKLSSEGLKRGIIGPRDVNIIWERHILNSAAIAPFVDQACAAAGSNRVADVGSGGGFPGLVLAACLPDIEFTLIEPMERRVEWLQEATLETALSNVRVIRSRAEDLIQKASPKQGVKRNSVKKKKTIETEQHRTGSILSQETYNNAFGVVTCRAVAPLTKLAAWTLPLVQPGGQLVALKGRSAQDEIDKALKELRKQGGRNPRVELAPVGEGLENTRVVLVDKV</sequence>
<dbReference type="Gene3D" id="3.40.50.150">
    <property type="entry name" value="Vaccinia Virus protein VP39"/>
    <property type="match status" value="1"/>
</dbReference>
<name>A0A261EQP4_9BIFI</name>
<evidence type="ECO:0000256" key="1">
    <source>
        <dbReference type="ARBA" id="ARBA00022490"/>
    </source>
</evidence>
<dbReference type="EMBL" id="MWWS01000005">
    <property type="protein sequence ID" value="OZG49175.1"/>
    <property type="molecule type" value="Genomic_DNA"/>
</dbReference>
<keyword evidence="4 6" id="KW-0808">Transferase</keyword>
<reference evidence="7 8" key="1">
    <citation type="journal article" date="2017" name="BMC Genomics">
        <title>Comparative genomic and phylogenomic analyses of the Bifidobacteriaceae family.</title>
        <authorList>
            <person name="Lugli G.A."/>
            <person name="Milani C."/>
            <person name="Turroni F."/>
            <person name="Duranti S."/>
            <person name="Mancabelli L."/>
            <person name="Mangifesta M."/>
            <person name="Ferrario C."/>
            <person name="Modesto M."/>
            <person name="Mattarelli P."/>
            <person name="Jiri K."/>
            <person name="van Sinderen D."/>
            <person name="Ventura M."/>
        </authorList>
    </citation>
    <scope>NUCLEOTIDE SEQUENCE [LARGE SCALE GENOMIC DNA]</scope>
    <source>
        <strain evidence="7 8">DSM 22924</strain>
    </source>
</reference>
<dbReference type="PANTHER" id="PTHR31760">
    <property type="entry name" value="S-ADENOSYL-L-METHIONINE-DEPENDENT METHYLTRANSFERASES SUPERFAMILY PROTEIN"/>
    <property type="match status" value="1"/>
</dbReference>
<comment type="caution">
    <text evidence="6">Lacks conserved residue(s) required for the propagation of feature annotation.</text>
</comment>
<dbReference type="InterPro" id="IPR029063">
    <property type="entry name" value="SAM-dependent_MTases_sf"/>
</dbReference>
<feature type="binding site" evidence="6">
    <location>
        <position position="197"/>
    </location>
    <ligand>
        <name>S-adenosyl-L-methionine</name>
        <dbReference type="ChEBI" id="CHEBI:59789"/>
    </ligand>
</feature>
<dbReference type="Proteomes" id="UP000216004">
    <property type="component" value="Unassembled WGS sequence"/>
</dbReference>
<dbReference type="InterPro" id="IPR003682">
    <property type="entry name" value="rRNA_ssu_MeTfrase_G"/>
</dbReference>
<keyword evidence="3 6" id="KW-0489">Methyltransferase</keyword>
<evidence type="ECO:0000256" key="4">
    <source>
        <dbReference type="ARBA" id="ARBA00022679"/>
    </source>
</evidence>
<feature type="binding site" evidence="6">
    <location>
        <position position="101"/>
    </location>
    <ligand>
        <name>S-adenosyl-L-methionine</name>
        <dbReference type="ChEBI" id="CHEBI:59789"/>
    </ligand>
</feature>
<keyword evidence="2 6" id="KW-0698">rRNA processing</keyword>
<comment type="similarity">
    <text evidence="6">Belongs to the methyltransferase superfamily. RNA methyltransferase RsmG family.</text>
</comment>
<comment type="caution">
    <text evidence="7">The sequence shown here is derived from an EMBL/GenBank/DDBJ whole genome shotgun (WGS) entry which is preliminary data.</text>
</comment>
<evidence type="ECO:0000256" key="3">
    <source>
        <dbReference type="ARBA" id="ARBA00022603"/>
    </source>
</evidence>
<evidence type="ECO:0000313" key="8">
    <source>
        <dbReference type="Proteomes" id="UP000216004"/>
    </source>
</evidence>
<keyword evidence="5 6" id="KW-0949">S-adenosyl-L-methionine</keyword>
<feature type="binding site" evidence="6">
    <location>
        <position position="96"/>
    </location>
    <ligand>
        <name>S-adenosyl-L-methionine</name>
        <dbReference type="ChEBI" id="CHEBI:59789"/>
    </ligand>
</feature>
<accession>A0A261EQP4</accession>
<keyword evidence="1 6" id="KW-0963">Cytoplasm</keyword>
<proteinExistence type="inferred from homology"/>
<dbReference type="RefSeq" id="WP_169711893.1">
    <property type="nucleotide sequence ID" value="NZ_MWWS01000005.1"/>
</dbReference>
<dbReference type="PANTHER" id="PTHR31760:SF0">
    <property type="entry name" value="S-ADENOSYL-L-METHIONINE-DEPENDENT METHYLTRANSFERASES SUPERFAMILY PROTEIN"/>
    <property type="match status" value="1"/>
</dbReference>
<protein>
    <recommendedName>
        <fullName evidence="6">Ribosomal RNA small subunit methyltransferase G</fullName>
        <ecNumber evidence="6">2.1.1.-</ecNumber>
    </recommendedName>
    <alternativeName>
        <fullName evidence="6">16S rRNA 7-methylguanosine methyltransferase</fullName>
        <shortName evidence="6">16S rRNA m7G methyltransferase</shortName>
    </alternativeName>
</protein>
<dbReference type="GO" id="GO:0070043">
    <property type="term" value="F:rRNA (guanine-N7-)-methyltransferase activity"/>
    <property type="evidence" value="ECO:0007669"/>
    <property type="project" value="UniProtKB-UniRule"/>
</dbReference>
<feature type="binding site" evidence="6">
    <location>
        <begin position="147"/>
        <end position="148"/>
    </location>
    <ligand>
        <name>S-adenosyl-L-methionine</name>
        <dbReference type="ChEBI" id="CHEBI:59789"/>
    </ligand>
</feature>
<dbReference type="SUPFAM" id="SSF53335">
    <property type="entry name" value="S-adenosyl-L-methionine-dependent methyltransferases"/>
    <property type="match status" value="1"/>
</dbReference>
<organism evidence="7 8">
    <name type="scientific">Bombiscardovia coagulans</name>
    <dbReference type="NCBI Taxonomy" id="686666"/>
    <lineage>
        <taxon>Bacteria</taxon>
        <taxon>Bacillati</taxon>
        <taxon>Actinomycetota</taxon>
        <taxon>Actinomycetes</taxon>
        <taxon>Bifidobacteriales</taxon>
        <taxon>Bifidobacteriaceae</taxon>
        <taxon>Bombiscardovia</taxon>
    </lineage>
</organism>
<dbReference type="Pfam" id="PF02527">
    <property type="entry name" value="GidB"/>
    <property type="match status" value="2"/>
</dbReference>
<comment type="function">
    <text evidence="6">Specifically methylates the N7 position of a guanine in 16S rRNA.</text>
</comment>
<dbReference type="HAMAP" id="MF_00074">
    <property type="entry name" value="16SrRNA_methyltr_G"/>
    <property type="match status" value="1"/>
</dbReference>
<evidence type="ECO:0000256" key="5">
    <source>
        <dbReference type="ARBA" id="ARBA00022691"/>
    </source>
</evidence>
<gene>
    <name evidence="6" type="primary">rsmG</name>
    <name evidence="7" type="ORF">BOCO_0984</name>
</gene>